<reference evidence="1" key="1">
    <citation type="submission" date="2019-11" db="EMBL/GenBank/DDBJ databases">
        <authorList>
            <person name="Feng L."/>
        </authorList>
    </citation>
    <scope>NUCLEOTIDE SEQUENCE</scope>
    <source>
        <strain evidence="1">CUreolyticusLFYP111</strain>
    </source>
</reference>
<dbReference type="RefSeq" id="WP_421731851.1">
    <property type="nucleotide sequence ID" value="NZ_CACRSK010000007.1"/>
</dbReference>
<gene>
    <name evidence="1" type="ORF">CULFYP111_01579</name>
</gene>
<organism evidence="1">
    <name type="scientific">Campylobacter ureolyticus</name>
    <dbReference type="NCBI Taxonomy" id="827"/>
    <lineage>
        <taxon>Bacteria</taxon>
        <taxon>Pseudomonadati</taxon>
        <taxon>Campylobacterota</taxon>
        <taxon>Epsilonproteobacteria</taxon>
        <taxon>Campylobacterales</taxon>
        <taxon>Campylobacteraceae</taxon>
        <taxon>Campylobacter</taxon>
    </lineage>
</organism>
<proteinExistence type="predicted"/>
<accession>A0A6N2U1G9</accession>
<evidence type="ECO:0000313" key="1">
    <source>
        <dbReference type="EMBL" id="VYT10493.1"/>
    </source>
</evidence>
<sequence>MFKFLKLNSNKCYVSNKEEFKKAIVLRKNYSSQMLATQILKA</sequence>
<protein>
    <submittedName>
        <fullName evidence="1">Uncharacterized protein</fullName>
    </submittedName>
</protein>
<name>A0A6N2U1G9_9BACT</name>
<dbReference type="AlphaFoldDB" id="A0A6N2U1G9"/>
<dbReference type="EMBL" id="CACRSK010000007">
    <property type="protein sequence ID" value="VYT10493.1"/>
    <property type="molecule type" value="Genomic_DNA"/>
</dbReference>